<dbReference type="EMBL" id="AGNL01002689">
    <property type="protein sequence ID" value="EJK75852.1"/>
    <property type="molecule type" value="Genomic_DNA"/>
</dbReference>
<dbReference type="Proteomes" id="UP000266841">
    <property type="component" value="Unassembled WGS sequence"/>
</dbReference>
<feature type="compositionally biased region" description="Low complexity" evidence="1">
    <location>
        <begin position="108"/>
        <end position="119"/>
    </location>
</feature>
<accession>K0TQD4</accession>
<sequence length="207" mass="22297">MSQTAARGGGRKGSSLPGRPCFRDAAMHTVAIVPLDVPRGKTAAARDRTRREGRRPTASGPSPTSSPPWGGSPAPAARRTSAARAEASPLRRRRPAVDRGVERDHARAAPLAADPAGGLEVRRHPAQEPRLGQRLPEDAAVRRQAGHVEDGARPPGRGPGDSFDDPWMDLEPHRCTSAVVGILNMKDCRSTADLWRAEESLVRWARR</sequence>
<reference evidence="2 3" key="1">
    <citation type="journal article" date="2012" name="Genome Biol.">
        <title>Genome and low-iron response of an oceanic diatom adapted to chronic iron limitation.</title>
        <authorList>
            <person name="Lommer M."/>
            <person name="Specht M."/>
            <person name="Roy A.S."/>
            <person name="Kraemer L."/>
            <person name="Andreson R."/>
            <person name="Gutowska M.A."/>
            <person name="Wolf J."/>
            <person name="Bergner S.V."/>
            <person name="Schilhabel M.B."/>
            <person name="Klostermeier U.C."/>
            <person name="Beiko R.G."/>
            <person name="Rosenstiel P."/>
            <person name="Hippler M."/>
            <person name="Laroche J."/>
        </authorList>
    </citation>
    <scope>NUCLEOTIDE SEQUENCE [LARGE SCALE GENOMIC DNA]</scope>
    <source>
        <strain evidence="2 3">CCMP1005</strain>
    </source>
</reference>
<comment type="caution">
    <text evidence="2">The sequence shown here is derived from an EMBL/GenBank/DDBJ whole genome shotgun (WGS) entry which is preliminary data.</text>
</comment>
<proteinExistence type="predicted"/>
<protein>
    <submittedName>
        <fullName evidence="2">Uncharacterized protein</fullName>
    </submittedName>
</protein>
<feature type="compositionally biased region" description="Low complexity" evidence="1">
    <location>
        <begin position="56"/>
        <end position="88"/>
    </location>
</feature>
<dbReference type="AlphaFoldDB" id="K0TQD4"/>
<feature type="region of interest" description="Disordered" evidence="1">
    <location>
        <begin position="1"/>
        <end position="169"/>
    </location>
</feature>
<evidence type="ECO:0000256" key="1">
    <source>
        <dbReference type="SAM" id="MobiDB-lite"/>
    </source>
</evidence>
<feature type="compositionally biased region" description="Basic and acidic residues" evidence="1">
    <location>
        <begin position="135"/>
        <end position="152"/>
    </location>
</feature>
<organism evidence="2 3">
    <name type="scientific">Thalassiosira oceanica</name>
    <name type="common">Marine diatom</name>
    <dbReference type="NCBI Taxonomy" id="159749"/>
    <lineage>
        <taxon>Eukaryota</taxon>
        <taxon>Sar</taxon>
        <taxon>Stramenopiles</taxon>
        <taxon>Ochrophyta</taxon>
        <taxon>Bacillariophyta</taxon>
        <taxon>Coscinodiscophyceae</taxon>
        <taxon>Thalassiosirophycidae</taxon>
        <taxon>Thalassiosirales</taxon>
        <taxon>Thalassiosiraceae</taxon>
        <taxon>Thalassiosira</taxon>
    </lineage>
</organism>
<evidence type="ECO:0000313" key="2">
    <source>
        <dbReference type="EMBL" id="EJK75852.1"/>
    </source>
</evidence>
<keyword evidence="3" id="KW-1185">Reference proteome</keyword>
<feature type="compositionally biased region" description="Basic and acidic residues" evidence="1">
    <location>
        <begin position="95"/>
        <end position="107"/>
    </location>
</feature>
<gene>
    <name evidence="2" type="ORF">THAOC_02417</name>
</gene>
<evidence type="ECO:0000313" key="3">
    <source>
        <dbReference type="Proteomes" id="UP000266841"/>
    </source>
</evidence>
<feature type="non-terminal residue" evidence="2">
    <location>
        <position position="207"/>
    </location>
</feature>
<name>K0TQD4_THAOC</name>